<dbReference type="KEGG" id="dpn:BCB69_04355"/>
<feature type="domain" description="Ppx/GppA phosphatase N-terminal" evidence="2">
    <location>
        <begin position="22"/>
        <end position="291"/>
    </location>
</feature>
<dbReference type="GO" id="GO:0016462">
    <property type="term" value="F:pyrophosphatase activity"/>
    <property type="evidence" value="ECO:0007669"/>
    <property type="project" value="TreeGrafter"/>
</dbReference>
<dbReference type="SUPFAM" id="SSF53067">
    <property type="entry name" value="Actin-like ATPase domain"/>
    <property type="match status" value="2"/>
</dbReference>
<proteinExistence type="inferred from homology"/>
<keyword evidence="6" id="KW-1185">Reference proteome</keyword>
<dbReference type="Gene3D" id="3.30.420.40">
    <property type="match status" value="1"/>
</dbReference>
<dbReference type="PANTHER" id="PTHR30005">
    <property type="entry name" value="EXOPOLYPHOSPHATASE"/>
    <property type="match status" value="1"/>
</dbReference>
<evidence type="ECO:0000313" key="5">
    <source>
        <dbReference type="Proteomes" id="UP000094757"/>
    </source>
</evidence>
<dbReference type="EMBL" id="QWKU01000001">
    <property type="protein sequence ID" value="RID94849.1"/>
    <property type="molecule type" value="Genomic_DNA"/>
</dbReference>
<accession>A0A1B3WE62</accession>
<dbReference type="STRING" id="39950.BCB69_04355"/>
<dbReference type="Proteomes" id="UP000094757">
    <property type="component" value="Chromosome"/>
</dbReference>
<protein>
    <submittedName>
        <fullName evidence="3 4">Phosphatase</fullName>
    </submittedName>
</protein>
<evidence type="ECO:0000256" key="1">
    <source>
        <dbReference type="ARBA" id="ARBA00007125"/>
    </source>
</evidence>
<evidence type="ECO:0000259" key="2">
    <source>
        <dbReference type="Pfam" id="PF02541"/>
    </source>
</evidence>
<evidence type="ECO:0000313" key="3">
    <source>
        <dbReference type="EMBL" id="AOH39256.1"/>
    </source>
</evidence>
<dbReference type="Pfam" id="PF02541">
    <property type="entry name" value="Ppx-GppA"/>
    <property type="match status" value="1"/>
</dbReference>
<dbReference type="InterPro" id="IPR050273">
    <property type="entry name" value="GppA/Ppx_hydrolase"/>
</dbReference>
<sequence length="299" mass="32557">MRRAIIDIGTNSVRLLIAEKLENGEWNILSKKLNSTRLGEGMSQQKNLSAAAKERTLRAVADFVNDAKEVGIDDLYAYGTAIFRDSPDGASFAKEVEEKTQIPLHILSGTEEAFYSYVGAAGSPGALTAVVDIGGGSTEICMGFGNDIGFRTSLPLGCVRCTGQFDMVGARGIGELKKHCFELFSRADEVAAVKRWVFVGGTATSVASMLQEMEEYDAKKIQGFEVNPEDVTDLLKKLFNISYEERCHLKGLRPERADIIVAGVTILDALMEYFAVEKAIVSDRDLQEGLLEADVISPV</sequence>
<dbReference type="OrthoDB" id="9807195at2"/>
<evidence type="ECO:0000313" key="4">
    <source>
        <dbReference type="EMBL" id="RID94849.1"/>
    </source>
</evidence>
<evidence type="ECO:0000313" key="6">
    <source>
        <dbReference type="Proteomes" id="UP000266262"/>
    </source>
</evidence>
<dbReference type="PANTHER" id="PTHR30005:SF0">
    <property type="entry name" value="RETROGRADE REGULATION PROTEIN 2"/>
    <property type="match status" value="1"/>
</dbReference>
<reference evidence="4 6" key="3">
    <citation type="submission" date="2018-08" db="EMBL/GenBank/DDBJ databases">
        <title>Draft genome sequence of Dialister pneumosintes KCOM 1685.</title>
        <authorList>
            <person name="Kook J.-K."/>
            <person name="Park S.-N."/>
            <person name="Lim Y.K."/>
        </authorList>
    </citation>
    <scope>NUCLEOTIDE SEQUENCE [LARGE SCALE GENOMIC DNA]</scope>
    <source>
        <strain evidence="4 6">KCOM 1685</strain>
    </source>
</reference>
<dbReference type="CDD" id="cd24054">
    <property type="entry name" value="ASKHA_NBD_AaPPX-GppA_MtPPX2-like"/>
    <property type="match status" value="1"/>
</dbReference>
<dbReference type="InterPro" id="IPR043129">
    <property type="entry name" value="ATPase_NBD"/>
</dbReference>
<name>A0A1B3WE62_9FIRM</name>
<comment type="similarity">
    <text evidence="1">Belongs to the GppA/Ppx family.</text>
</comment>
<dbReference type="Proteomes" id="UP000266262">
    <property type="component" value="Unassembled WGS sequence"/>
</dbReference>
<reference evidence="3" key="1">
    <citation type="submission" date="2016-08" db="EMBL/GenBank/DDBJ databases">
        <authorList>
            <person name="Seilhamer J.J."/>
        </authorList>
    </citation>
    <scope>NUCLEOTIDE SEQUENCE [LARGE SCALE GENOMIC DNA]</scope>
    <source>
        <strain evidence="3">F0677</strain>
    </source>
</reference>
<dbReference type="RefSeq" id="WP_069177119.1">
    <property type="nucleotide sequence ID" value="NZ_CP017037.1"/>
</dbReference>
<dbReference type="InterPro" id="IPR003695">
    <property type="entry name" value="Ppx_GppA_N"/>
</dbReference>
<dbReference type="Gene3D" id="3.30.420.150">
    <property type="entry name" value="Exopolyphosphatase. Domain 2"/>
    <property type="match status" value="1"/>
</dbReference>
<reference evidence="5" key="2">
    <citation type="submission" date="2016-08" db="EMBL/GenBank/DDBJ databases">
        <authorList>
            <person name="Holder M.E."/>
            <person name="Ajami N.J."/>
            <person name="Petrosino J.F."/>
        </authorList>
    </citation>
    <scope>NUCLEOTIDE SEQUENCE [LARGE SCALE GENOMIC DNA]</scope>
    <source>
        <strain evidence="5">F0677</strain>
    </source>
</reference>
<organism evidence="3 5">
    <name type="scientific">Dialister pneumosintes</name>
    <dbReference type="NCBI Taxonomy" id="39950"/>
    <lineage>
        <taxon>Bacteria</taxon>
        <taxon>Bacillati</taxon>
        <taxon>Bacillota</taxon>
        <taxon>Negativicutes</taxon>
        <taxon>Veillonellales</taxon>
        <taxon>Veillonellaceae</taxon>
        <taxon>Dialister</taxon>
    </lineage>
</organism>
<dbReference type="EMBL" id="CP017037">
    <property type="protein sequence ID" value="AOH39256.1"/>
    <property type="molecule type" value="Genomic_DNA"/>
</dbReference>
<dbReference type="AlphaFoldDB" id="A0A1B3WE62"/>
<gene>
    <name evidence="3" type="ORF">BCB69_04355</name>
    <name evidence="4" type="ORF">DX915_05050</name>
</gene>